<reference evidence="11 12" key="1">
    <citation type="submission" date="2016-10" db="EMBL/GenBank/DDBJ databases">
        <authorList>
            <person name="de Groot N.N."/>
        </authorList>
    </citation>
    <scope>NUCLEOTIDE SEQUENCE [LARGE SCALE GENOMIC DNA]</scope>
    <source>
        <strain evidence="11 12">CGMCC 1.8894</strain>
    </source>
</reference>
<dbReference type="InterPro" id="IPR036909">
    <property type="entry name" value="Cyt_c-like_dom_sf"/>
</dbReference>
<keyword evidence="3 8" id="KW-0349">Heme</keyword>
<name>A0A1H2VGM7_9RHOB</name>
<protein>
    <submittedName>
        <fullName evidence="11">Cytochrome c, mono-and diheme variants</fullName>
    </submittedName>
</protein>
<evidence type="ECO:0000256" key="6">
    <source>
        <dbReference type="ARBA" id="ARBA00022982"/>
    </source>
</evidence>
<dbReference type="EMBL" id="FNOM01000003">
    <property type="protein sequence ID" value="SDW67019.1"/>
    <property type="molecule type" value="Genomic_DNA"/>
</dbReference>
<accession>A0A1H2VGM7</accession>
<dbReference type="STRING" id="564137.SAMN04488238_10351"/>
<evidence type="ECO:0000256" key="3">
    <source>
        <dbReference type="ARBA" id="ARBA00022617"/>
    </source>
</evidence>
<dbReference type="InterPro" id="IPR008168">
    <property type="entry name" value="Cyt_C_IC"/>
</dbReference>
<evidence type="ECO:0000256" key="8">
    <source>
        <dbReference type="PROSITE-ProRule" id="PRU00433"/>
    </source>
</evidence>
<keyword evidence="7 8" id="KW-0408">Iron</keyword>
<keyword evidence="4" id="KW-0679">Respiratory chain</keyword>
<organism evidence="11 12">
    <name type="scientific">Roseicitreum antarcticum</name>
    <dbReference type="NCBI Taxonomy" id="564137"/>
    <lineage>
        <taxon>Bacteria</taxon>
        <taxon>Pseudomonadati</taxon>
        <taxon>Pseudomonadota</taxon>
        <taxon>Alphaproteobacteria</taxon>
        <taxon>Rhodobacterales</taxon>
        <taxon>Paracoccaceae</taxon>
        <taxon>Roseicitreum</taxon>
    </lineage>
</organism>
<dbReference type="InterPro" id="IPR051459">
    <property type="entry name" value="Cytochrome_c-type_DH"/>
</dbReference>
<dbReference type="SUPFAM" id="SSF46626">
    <property type="entry name" value="Cytochrome c"/>
    <property type="match status" value="1"/>
</dbReference>
<dbReference type="GO" id="GO:0020037">
    <property type="term" value="F:heme binding"/>
    <property type="evidence" value="ECO:0007669"/>
    <property type="project" value="InterPro"/>
</dbReference>
<evidence type="ECO:0000256" key="4">
    <source>
        <dbReference type="ARBA" id="ARBA00022660"/>
    </source>
</evidence>
<dbReference type="PANTHER" id="PTHR35008">
    <property type="entry name" value="BLL4482 PROTEIN-RELATED"/>
    <property type="match status" value="1"/>
</dbReference>
<evidence type="ECO:0000256" key="9">
    <source>
        <dbReference type="SAM" id="SignalP"/>
    </source>
</evidence>
<keyword evidence="5 8" id="KW-0479">Metal-binding</keyword>
<dbReference type="InterPro" id="IPR009056">
    <property type="entry name" value="Cyt_c-like_dom"/>
</dbReference>
<evidence type="ECO:0000313" key="11">
    <source>
        <dbReference type="EMBL" id="SDW67019.1"/>
    </source>
</evidence>
<dbReference type="PANTHER" id="PTHR35008:SF4">
    <property type="entry name" value="BLL4482 PROTEIN"/>
    <property type="match status" value="1"/>
</dbReference>
<keyword evidence="12" id="KW-1185">Reference proteome</keyword>
<dbReference type="GO" id="GO:0005506">
    <property type="term" value="F:iron ion binding"/>
    <property type="evidence" value="ECO:0007669"/>
    <property type="project" value="InterPro"/>
</dbReference>
<comment type="cofactor">
    <cofactor evidence="1">
        <name>heme c</name>
        <dbReference type="ChEBI" id="CHEBI:61717"/>
    </cofactor>
</comment>
<gene>
    <name evidence="11" type="ORF">SAMN04488238_10351</name>
</gene>
<dbReference type="Pfam" id="PF13442">
    <property type="entry name" value="Cytochrome_CBB3"/>
    <property type="match status" value="1"/>
</dbReference>
<evidence type="ECO:0000259" key="10">
    <source>
        <dbReference type="PROSITE" id="PS51007"/>
    </source>
</evidence>
<dbReference type="PRINTS" id="PR00605">
    <property type="entry name" value="CYTCHROMECIC"/>
</dbReference>
<dbReference type="AlphaFoldDB" id="A0A1H2VGM7"/>
<keyword evidence="9" id="KW-0732">Signal</keyword>
<proteinExistence type="predicted"/>
<dbReference type="Gene3D" id="1.10.760.10">
    <property type="entry name" value="Cytochrome c-like domain"/>
    <property type="match status" value="1"/>
</dbReference>
<dbReference type="PROSITE" id="PS51007">
    <property type="entry name" value="CYTC"/>
    <property type="match status" value="1"/>
</dbReference>
<evidence type="ECO:0000256" key="1">
    <source>
        <dbReference type="ARBA" id="ARBA00001926"/>
    </source>
</evidence>
<dbReference type="Proteomes" id="UP000198539">
    <property type="component" value="Unassembled WGS sequence"/>
</dbReference>
<feature type="signal peptide" evidence="9">
    <location>
        <begin position="1"/>
        <end position="25"/>
    </location>
</feature>
<keyword evidence="6" id="KW-0249">Electron transport</keyword>
<dbReference type="RefSeq" id="WP_092886406.1">
    <property type="nucleotide sequence ID" value="NZ_CP061498.1"/>
</dbReference>
<sequence>MRYLSQTVLAATLVAAAAFPATVSAQESYEGGAPRNPGAEELGATTDTFLMEDGEAIYNAVCSGCHQPQGQGAVGAATYPPLALNPRLQGGQYPAWIVINGMGAMPAFDKWLSDGQIVEVVTYIQQNFANDFVDHPTAEMISDIRESAAADARATAGAREGNE</sequence>
<feature type="chain" id="PRO_5011530020" evidence="9">
    <location>
        <begin position="26"/>
        <end position="163"/>
    </location>
</feature>
<evidence type="ECO:0000256" key="2">
    <source>
        <dbReference type="ARBA" id="ARBA00022448"/>
    </source>
</evidence>
<dbReference type="GO" id="GO:0009055">
    <property type="term" value="F:electron transfer activity"/>
    <property type="evidence" value="ECO:0007669"/>
    <property type="project" value="InterPro"/>
</dbReference>
<dbReference type="OrthoDB" id="5523448at2"/>
<evidence type="ECO:0000256" key="7">
    <source>
        <dbReference type="ARBA" id="ARBA00023004"/>
    </source>
</evidence>
<keyword evidence="2" id="KW-0813">Transport</keyword>
<feature type="domain" description="Cytochrome c" evidence="10">
    <location>
        <begin position="49"/>
        <end position="128"/>
    </location>
</feature>
<evidence type="ECO:0000256" key="5">
    <source>
        <dbReference type="ARBA" id="ARBA00022723"/>
    </source>
</evidence>
<evidence type="ECO:0000313" key="12">
    <source>
        <dbReference type="Proteomes" id="UP000198539"/>
    </source>
</evidence>